<dbReference type="PANTHER" id="PTHR10131">
    <property type="entry name" value="TNF RECEPTOR ASSOCIATED FACTOR"/>
    <property type="match status" value="1"/>
</dbReference>
<dbReference type="Gene3D" id="2.60.210.10">
    <property type="entry name" value="Apoptosis, Tumor Necrosis Factor Receptor Associated Protein 2, Chain A"/>
    <property type="match status" value="1"/>
</dbReference>
<dbReference type="OrthoDB" id="5948295at2759"/>
<dbReference type="PIRSF" id="PIRSF015614">
    <property type="entry name" value="TRAF"/>
    <property type="match status" value="1"/>
</dbReference>
<dbReference type="SUPFAM" id="SSF49599">
    <property type="entry name" value="TRAF domain-like"/>
    <property type="match status" value="2"/>
</dbReference>
<dbReference type="Proteomes" id="UP000225706">
    <property type="component" value="Unassembled WGS sequence"/>
</dbReference>
<proteinExistence type="predicted"/>
<dbReference type="InterPro" id="IPR017907">
    <property type="entry name" value="Znf_RING_CS"/>
</dbReference>
<reference evidence="12" key="1">
    <citation type="journal article" date="2017" name="bioRxiv">
        <title>Comparative analysis of the genomes of Stylophora pistillata and Acropora digitifera provides evidence for extensive differences between species of corals.</title>
        <authorList>
            <person name="Voolstra C.R."/>
            <person name="Li Y."/>
            <person name="Liew Y.J."/>
            <person name="Baumgarten S."/>
            <person name="Zoccola D."/>
            <person name="Flot J.-F."/>
            <person name="Tambutte S."/>
            <person name="Allemand D."/>
            <person name="Aranda M."/>
        </authorList>
    </citation>
    <scope>NUCLEOTIDE SEQUENCE [LARGE SCALE GENOMIC DNA]</scope>
</reference>
<evidence type="ECO:0000256" key="2">
    <source>
        <dbReference type="ARBA" id="ARBA00022490"/>
    </source>
</evidence>
<protein>
    <submittedName>
        <fullName evidence="11">TNF receptor-associated factor 4</fullName>
    </submittedName>
</protein>
<dbReference type="InterPro" id="IPR013083">
    <property type="entry name" value="Znf_RING/FYVE/PHD"/>
</dbReference>
<feature type="domain" description="TRAF-type" evidence="10">
    <location>
        <begin position="81"/>
        <end position="137"/>
    </location>
</feature>
<evidence type="ECO:0000259" key="9">
    <source>
        <dbReference type="PROSITE" id="PS50144"/>
    </source>
</evidence>
<dbReference type="Pfam" id="PF22486">
    <property type="entry name" value="MATH_2"/>
    <property type="match status" value="1"/>
</dbReference>
<dbReference type="SMART" id="SM00184">
    <property type="entry name" value="RING"/>
    <property type="match status" value="1"/>
</dbReference>
<dbReference type="GO" id="GO:0043122">
    <property type="term" value="P:regulation of canonical NF-kappaB signal transduction"/>
    <property type="evidence" value="ECO:0007669"/>
    <property type="project" value="TreeGrafter"/>
</dbReference>
<evidence type="ECO:0000256" key="7">
    <source>
        <dbReference type="PROSITE-ProRule" id="PRU00207"/>
    </source>
</evidence>
<evidence type="ECO:0000256" key="4">
    <source>
        <dbReference type="ARBA" id="ARBA00022737"/>
    </source>
</evidence>
<feature type="zinc finger region" description="TRAF-type" evidence="7">
    <location>
        <begin position="81"/>
        <end position="137"/>
    </location>
</feature>
<dbReference type="PROSITE" id="PS00518">
    <property type="entry name" value="ZF_RING_1"/>
    <property type="match status" value="1"/>
</dbReference>
<dbReference type="PROSITE" id="PS50145">
    <property type="entry name" value="ZF_TRAF"/>
    <property type="match status" value="1"/>
</dbReference>
<dbReference type="GO" id="GO:0007165">
    <property type="term" value="P:signal transduction"/>
    <property type="evidence" value="ECO:0007669"/>
    <property type="project" value="InterPro"/>
</dbReference>
<organism evidence="11 12">
    <name type="scientific">Stylophora pistillata</name>
    <name type="common">Smooth cauliflower coral</name>
    <dbReference type="NCBI Taxonomy" id="50429"/>
    <lineage>
        <taxon>Eukaryota</taxon>
        <taxon>Metazoa</taxon>
        <taxon>Cnidaria</taxon>
        <taxon>Anthozoa</taxon>
        <taxon>Hexacorallia</taxon>
        <taxon>Scleractinia</taxon>
        <taxon>Astrocoeniina</taxon>
        <taxon>Pocilloporidae</taxon>
        <taxon>Stylophora</taxon>
    </lineage>
</organism>
<evidence type="ECO:0000256" key="5">
    <source>
        <dbReference type="ARBA" id="ARBA00022771"/>
    </source>
</evidence>
<dbReference type="PROSITE" id="PS50144">
    <property type="entry name" value="MATH"/>
    <property type="match status" value="1"/>
</dbReference>
<dbReference type="GO" id="GO:0042981">
    <property type="term" value="P:regulation of apoptotic process"/>
    <property type="evidence" value="ECO:0007669"/>
    <property type="project" value="InterPro"/>
</dbReference>
<keyword evidence="12" id="KW-1185">Reference proteome</keyword>
<dbReference type="AlphaFoldDB" id="A0A2B4RJB4"/>
<keyword evidence="5 7" id="KW-0863">Zinc-finger</keyword>
<dbReference type="STRING" id="50429.A0A2B4RJB4"/>
<sequence>MAEFKTDEHCPVGLDEEFVEAVDEDLQCLICHLPLKEPLQTRCGHRYCKDCLEEYIRRHRSKGQSLTCPADGHNLDEDRDHIKECSRFPVTCPNSCGRSIPREMVSTHTEDECPLTVISCPYARMGCKTKIQRQAVESHLESSTRVHLDLVSVKLHETEVKLGDTEIKLDNTETLLYKTKSELKDAMESLHTTTYIWKIDGYSEVLRQAKTEGKKALHSDPFYTKTEKDSNGYKVKVVIYPNGDGTGKGTHLSVFIEVIKGAYDAILPWPIKKKVKLELVDQQEDLPQRENVIGEIRDIFSNQSLSRPTG</sequence>
<keyword evidence="6 7" id="KW-0862">Zinc</keyword>
<accession>A0A2B4RJB4</accession>
<evidence type="ECO:0000259" key="8">
    <source>
        <dbReference type="PROSITE" id="PS50089"/>
    </source>
</evidence>
<dbReference type="InterPro" id="IPR002083">
    <property type="entry name" value="MATH/TRAF_dom"/>
</dbReference>
<dbReference type="Gene3D" id="3.30.40.10">
    <property type="entry name" value="Zinc/RING finger domain, C3HC4 (zinc finger)"/>
    <property type="match status" value="2"/>
</dbReference>
<dbReference type="InterPro" id="IPR001841">
    <property type="entry name" value="Znf_RING"/>
</dbReference>
<keyword evidence="11" id="KW-0675">Receptor</keyword>
<dbReference type="Pfam" id="PF02176">
    <property type="entry name" value="zf-TRAF"/>
    <property type="match status" value="1"/>
</dbReference>
<gene>
    <name evidence="11" type="primary">Traf4</name>
    <name evidence="11" type="ORF">AWC38_SpisGene19149</name>
</gene>
<evidence type="ECO:0000256" key="6">
    <source>
        <dbReference type="ARBA" id="ARBA00022833"/>
    </source>
</evidence>
<dbReference type="PANTHER" id="PTHR10131:SF94">
    <property type="entry name" value="TNF RECEPTOR-ASSOCIATED FACTOR 4"/>
    <property type="match status" value="1"/>
</dbReference>
<evidence type="ECO:0000313" key="12">
    <source>
        <dbReference type="Proteomes" id="UP000225706"/>
    </source>
</evidence>
<dbReference type="GO" id="GO:0008270">
    <property type="term" value="F:zinc ion binding"/>
    <property type="evidence" value="ECO:0007669"/>
    <property type="project" value="UniProtKB-KW"/>
</dbReference>
<feature type="domain" description="RING-type" evidence="8">
    <location>
        <begin position="28"/>
        <end position="71"/>
    </location>
</feature>
<keyword evidence="3 7" id="KW-0479">Metal-binding</keyword>
<dbReference type="PROSITE" id="PS50089">
    <property type="entry name" value="ZF_RING_2"/>
    <property type="match status" value="1"/>
</dbReference>
<evidence type="ECO:0000259" key="10">
    <source>
        <dbReference type="PROSITE" id="PS50145"/>
    </source>
</evidence>
<evidence type="ECO:0000313" key="11">
    <source>
        <dbReference type="EMBL" id="PFX16580.1"/>
    </source>
</evidence>
<evidence type="ECO:0000256" key="3">
    <source>
        <dbReference type="ARBA" id="ARBA00022723"/>
    </source>
</evidence>
<keyword evidence="4" id="KW-0677">Repeat</keyword>
<dbReference type="SMART" id="SM00061">
    <property type="entry name" value="MATH"/>
    <property type="match status" value="1"/>
</dbReference>
<dbReference type="GO" id="GO:0031625">
    <property type="term" value="F:ubiquitin protein ligase binding"/>
    <property type="evidence" value="ECO:0007669"/>
    <property type="project" value="TreeGrafter"/>
</dbReference>
<dbReference type="SUPFAM" id="SSF57850">
    <property type="entry name" value="RING/U-box"/>
    <property type="match status" value="1"/>
</dbReference>
<dbReference type="InterPro" id="IPR001293">
    <property type="entry name" value="Znf_TRAF"/>
</dbReference>
<comment type="caution">
    <text evidence="11">The sequence shown here is derived from an EMBL/GenBank/DDBJ whole genome shotgun (WGS) entry which is preliminary data.</text>
</comment>
<dbReference type="InterPro" id="IPR012227">
    <property type="entry name" value="TNF_rcpt-assoc_TRAF_met"/>
</dbReference>
<dbReference type="EMBL" id="LSMT01000535">
    <property type="protein sequence ID" value="PFX16580.1"/>
    <property type="molecule type" value="Genomic_DNA"/>
</dbReference>
<evidence type="ECO:0000256" key="1">
    <source>
        <dbReference type="ARBA" id="ARBA00004496"/>
    </source>
</evidence>
<comment type="subcellular location">
    <subcellularLocation>
        <location evidence="1">Cytoplasm</location>
    </subcellularLocation>
</comment>
<dbReference type="GO" id="GO:0005164">
    <property type="term" value="F:tumor necrosis factor receptor binding"/>
    <property type="evidence" value="ECO:0007669"/>
    <property type="project" value="TreeGrafter"/>
</dbReference>
<feature type="domain" description="MATH" evidence="9">
    <location>
        <begin position="192"/>
        <end position="310"/>
    </location>
</feature>
<name>A0A2B4RJB4_STYPI</name>
<dbReference type="GO" id="GO:0005737">
    <property type="term" value="C:cytoplasm"/>
    <property type="evidence" value="ECO:0007669"/>
    <property type="project" value="UniProtKB-SubCell"/>
</dbReference>
<dbReference type="Pfam" id="PF00097">
    <property type="entry name" value="zf-C3HC4"/>
    <property type="match status" value="1"/>
</dbReference>
<dbReference type="InterPro" id="IPR018957">
    <property type="entry name" value="Znf_C3HC4_RING-type"/>
</dbReference>
<dbReference type="InterPro" id="IPR008974">
    <property type="entry name" value="TRAF-like"/>
</dbReference>
<keyword evidence="2" id="KW-0963">Cytoplasm</keyword>